<feature type="region of interest" description="Disordered" evidence="1">
    <location>
        <begin position="239"/>
        <end position="316"/>
    </location>
</feature>
<dbReference type="GO" id="GO:0006364">
    <property type="term" value="P:rRNA processing"/>
    <property type="evidence" value="ECO:0007669"/>
    <property type="project" value="InterPro"/>
</dbReference>
<dbReference type="Pfam" id="PF25121">
    <property type="entry name" value="RRM_ESF1"/>
    <property type="match status" value="1"/>
</dbReference>
<feature type="compositionally biased region" description="Basic and acidic residues" evidence="1">
    <location>
        <begin position="249"/>
        <end position="265"/>
    </location>
</feature>
<dbReference type="InterPro" id="IPR039754">
    <property type="entry name" value="Esf1"/>
</dbReference>
<feature type="compositionally biased region" description="Basic residues" evidence="1">
    <location>
        <begin position="296"/>
        <end position="307"/>
    </location>
</feature>
<dbReference type="EMBL" id="JAKMXF010000144">
    <property type="protein sequence ID" value="KAI6656486.1"/>
    <property type="molecule type" value="Genomic_DNA"/>
</dbReference>
<dbReference type="Proteomes" id="UP001165289">
    <property type="component" value="Unassembled WGS sequence"/>
</dbReference>
<evidence type="ECO:0000313" key="4">
    <source>
        <dbReference type="Proteomes" id="UP001165289"/>
    </source>
</evidence>
<accession>A0AAV7K8C5</accession>
<protein>
    <submittedName>
        <fullName evidence="3">ESF1-like</fullName>
    </submittedName>
</protein>
<keyword evidence="4" id="KW-1185">Reference proteome</keyword>
<dbReference type="PANTHER" id="PTHR12202">
    <property type="entry name" value="ESF1 HOMOLOG"/>
    <property type="match status" value="1"/>
</dbReference>
<proteinExistence type="predicted"/>
<gene>
    <name evidence="3" type="ORF">LOD99_1282</name>
</gene>
<feature type="region of interest" description="Disordered" evidence="1">
    <location>
        <begin position="330"/>
        <end position="380"/>
    </location>
</feature>
<name>A0AAV7K8C5_9METZ</name>
<dbReference type="InterPro" id="IPR056750">
    <property type="entry name" value="RRM_ESF1"/>
</dbReference>
<comment type="caution">
    <text evidence="3">The sequence shown here is derived from an EMBL/GenBank/DDBJ whole genome shotgun (WGS) entry which is preliminary data.</text>
</comment>
<organism evidence="3 4">
    <name type="scientific">Oopsacas minuta</name>
    <dbReference type="NCBI Taxonomy" id="111878"/>
    <lineage>
        <taxon>Eukaryota</taxon>
        <taxon>Metazoa</taxon>
        <taxon>Porifera</taxon>
        <taxon>Hexactinellida</taxon>
        <taxon>Hexasterophora</taxon>
        <taxon>Lyssacinosida</taxon>
        <taxon>Leucopsacidae</taxon>
        <taxon>Oopsacas</taxon>
    </lineage>
</organism>
<evidence type="ECO:0000259" key="2">
    <source>
        <dbReference type="Pfam" id="PF25121"/>
    </source>
</evidence>
<feature type="compositionally biased region" description="Basic and acidic residues" evidence="1">
    <location>
        <begin position="277"/>
        <end position="289"/>
    </location>
</feature>
<reference evidence="3 4" key="1">
    <citation type="journal article" date="2023" name="BMC Biol.">
        <title>The compact genome of the sponge Oopsacas minuta (Hexactinellida) is lacking key metazoan core genes.</title>
        <authorList>
            <person name="Santini S."/>
            <person name="Schenkelaars Q."/>
            <person name="Jourda C."/>
            <person name="Duchesne M."/>
            <person name="Belahbib H."/>
            <person name="Rocher C."/>
            <person name="Selva M."/>
            <person name="Riesgo A."/>
            <person name="Vervoort M."/>
            <person name="Leys S.P."/>
            <person name="Kodjabachian L."/>
            <person name="Le Bivic A."/>
            <person name="Borchiellini C."/>
            <person name="Claverie J.M."/>
            <person name="Renard E."/>
        </authorList>
    </citation>
    <scope>NUCLEOTIDE SEQUENCE [LARGE SCALE GENOMIC DNA]</scope>
    <source>
        <strain evidence="3">SPO-2</strain>
    </source>
</reference>
<dbReference type="AlphaFoldDB" id="A0AAV7K8C5"/>
<evidence type="ECO:0000313" key="3">
    <source>
        <dbReference type="EMBL" id="KAI6656486.1"/>
    </source>
</evidence>
<dbReference type="GO" id="GO:0003723">
    <property type="term" value="F:RNA binding"/>
    <property type="evidence" value="ECO:0007669"/>
    <property type="project" value="TreeGrafter"/>
</dbReference>
<dbReference type="PANTHER" id="PTHR12202:SF0">
    <property type="entry name" value="ESF1 HOMOLOG"/>
    <property type="match status" value="1"/>
</dbReference>
<feature type="domain" description="ESF1 RRM" evidence="2">
    <location>
        <begin position="10"/>
        <end position="63"/>
    </location>
</feature>
<sequence length="407" mass="47052">MGVLESSNYYYYCITETDSNATSDYLYEECNGIEYELSGTRLDLRVVPDDMEFTDTEATSVATPDSLPVDYQPSSFYNSALQHTKVHLTWDETDPDRQKILNQNFSKTDIREMDFQAYLASGSESDESSGGEENGVISEDKTLAKFKSILTELDTIECKESSKKDDDIDLEITWEPGKLAPLEEAISKKTGEDETLTQWEEYLQKRKEKKKIKRNINREKNVNSDEEDQTKIESVFTELGGKKKKKSKPLKDTITESGQKERGELELLMVSDSEGEGNDKKHFNMKEIWKNNTLSQRKKRKLAKKGKEKQQDDFKIDLNDTRFERLLESPMYAPDPSDPQFHQGRNLQDIINERKRRREIQISQGTSNKKHRNIGDDSMSKDQIELLALVRKLKQKSQKPRPKKLNT</sequence>
<evidence type="ECO:0000256" key="1">
    <source>
        <dbReference type="SAM" id="MobiDB-lite"/>
    </source>
</evidence>